<name>A0A8H8DEQ6_9ASCO</name>
<dbReference type="AlphaFoldDB" id="A0A8H8DEQ6"/>
<gene>
    <name evidence="18" type="ORF">I9W82_001064</name>
</gene>
<evidence type="ECO:0000256" key="16">
    <source>
        <dbReference type="ARBA" id="ARBA00046633"/>
    </source>
</evidence>
<evidence type="ECO:0000256" key="8">
    <source>
        <dbReference type="ARBA" id="ARBA00022701"/>
    </source>
</evidence>
<evidence type="ECO:0000256" key="5">
    <source>
        <dbReference type="ARBA" id="ARBA00016329"/>
    </source>
</evidence>
<comment type="subcellular location">
    <subcellularLocation>
        <location evidence="3">Chromosome</location>
        <location evidence="3">Centromere</location>
        <location evidence="3">Kinetochore</location>
    </subcellularLocation>
    <subcellularLocation>
        <location evidence="2">Cytoplasm</location>
        <location evidence="2">Cytoskeleton</location>
        <location evidence="2">Spindle</location>
    </subcellularLocation>
    <subcellularLocation>
        <location evidence="1">Nucleus</location>
    </subcellularLocation>
</comment>
<dbReference type="EMBL" id="JAEOAQ010000001">
    <property type="protein sequence ID" value="KAG5421971.1"/>
    <property type="molecule type" value="Genomic_DNA"/>
</dbReference>
<evidence type="ECO:0000256" key="7">
    <source>
        <dbReference type="ARBA" id="ARBA00022490"/>
    </source>
</evidence>
<protein>
    <recommendedName>
        <fullName evidence="5">DASH complex subunit SPC19</fullName>
    </recommendedName>
    <alternativeName>
        <fullName evidence="15">Outer kinetochore protein SPC19</fullName>
    </alternativeName>
</protein>
<keyword evidence="9" id="KW-0131">Cell cycle</keyword>
<dbReference type="PANTHER" id="PTHR28262">
    <property type="entry name" value="DASH COMPLEX SUBUNIT SPC19"/>
    <property type="match status" value="1"/>
</dbReference>
<evidence type="ECO:0000256" key="13">
    <source>
        <dbReference type="ARBA" id="ARBA00023242"/>
    </source>
</evidence>
<comment type="similarity">
    <text evidence="4">Belongs to the DASH complex SPC19 family.</text>
</comment>
<keyword evidence="9" id="KW-0132">Cell division</keyword>
<keyword evidence="6" id="KW-0158">Chromosome</keyword>
<evidence type="ECO:0000256" key="12">
    <source>
        <dbReference type="ARBA" id="ARBA00023212"/>
    </source>
</evidence>
<evidence type="ECO:0000256" key="9">
    <source>
        <dbReference type="ARBA" id="ARBA00022776"/>
    </source>
</evidence>
<sequence>MTQPASSYHPYNNLQNCNNSIKESIELLRNSNQKLKDSTSDSARLKHILSTKKIFGLVPELDLDDAKQSYSETITPQVNKRFVKLKEETNRLELRSKELAQELNLAKERLNSYRNGREAWELNTDELSQDPRYDRQKLKRLKDLQNMRSRLQFNVNLMQS</sequence>
<keyword evidence="19" id="KW-1185">Reference proteome</keyword>
<keyword evidence="14" id="KW-0137">Centromere</keyword>
<dbReference type="GO" id="GO:0005876">
    <property type="term" value="C:spindle microtubule"/>
    <property type="evidence" value="ECO:0007669"/>
    <property type="project" value="InterPro"/>
</dbReference>
<keyword evidence="13" id="KW-0539">Nucleus</keyword>
<evidence type="ECO:0000256" key="17">
    <source>
        <dbReference type="SAM" id="Coils"/>
    </source>
</evidence>
<dbReference type="InterPro" id="IPR013251">
    <property type="entry name" value="DASH_Spc19"/>
</dbReference>
<keyword evidence="7" id="KW-0963">Cytoplasm</keyword>
<evidence type="ECO:0000256" key="15">
    <source>
        <dbReference type="ARBA" id="ARBA00032583"/>
    </source>
</evidence>
<dbReference type="PANTHER" id="PTHR28262:SF1">
    <property type="entry name" value="DASH COMPLEX SUBUNIT SPC19"/>
    <property type="match status" value="1"/>
</dbReference>
<evidence type="ECO:0000256" key="4">
    <source>
        <dbReference type="ARBA" id="ARBA00008952"/>
    </source>
</evidence>
<keyword evidence="12" id="KW-0206">Cytoskeleton</keyword>
<keyword evidence="11" id="KW-0995">Kinetochore</keyword>
<comment type="caution">
    <text evidence="18">The sequence shown here is derived from an EMBL/GenBank/DDBJ whole genome shotgun (WGS) entry which is preliminary data.</text>
</comment>
<keyword evidence="8" id="KW-0493">Microtubule</keyword>
<dbReference type="GO" id="GO:0042729">
    <property type="term" value="C:DASH complex"/>
    <property type="evidence" value="ECO:0007669"/>
    <property type="project" value="InterPro"/>
</dbReference>
<dbReference type="OrthoDB" id="3361333at2759"/>
<evidence type="ECO:0000256" key="2">
    <source>
        <dbReference type="ARBA" id="ARBA00004186"/>
    </source>
</evidence>
<dbReference type="Proteomes" id="UP000669133">
    <property type="component" value="Unassembled WGS sequence"/>
</dbReference>
<evidence type="ECO:0000313" key="19">
    <source>
        <dbReference type="Proteomes" id="UP000669133"/>
    </source>
</evidence>
<evidence type="ECO:0000256" key="3">
    <source>
        <dbReference type="ARBA" id="ARBA00004629"/>
    </source>
</evidence>
<keyword evidence="17" id="KW-0175">Coiled coil</keyword>
<evidence type="ECO:0000256" key="14">
    <source>
        <dbReference type="ARBA" id="ARBA00023328"/>
    </source>
</evidence>
<proteinExistence type="inferred from homology"/>
<evidence type="ECO:0000256" key="1">
    <source>
        <dbReference type="ARBA" id="ARBA00004123"/>
    </source>
</evidence>
<dbReference type="RefSeq" id="XP_067551087.1">
    <property type="nucleotide sequence ID" value="XM_067689770.1"/>
</dbReference>
<keyword evidence="10" id="KW-0159">Chromosome partition</keyword>
<evidence type="ECO:0000256" key="11">
    <source>
        <dbReference type="ARBA" id="ARBA00022838"/>
    </source>
</evidence>
<dbReference type="GO" id="GO:0008608">
    <property type="term" value="P:attachment of spindle microtubules to kinetochore"/>
    <property type="evidence" value="ECO:0007669"/>
    <property type="project" value="InterPro"/>
</dbReference>
<comment type="subunit">
    <text evidence="16">Component of the DASH complex consisting of ASK1, DAD1, DAD2, DAD3, DAD4, DAM1, DUO1, HSK3, SPC19 and SPC34, with a stoichiometry of one copy of each subunit per complex. Multiple DASH complexes oligomerize to form a ring that encircles spindle microtubules and organizes the rod-like NDC80 complexes of the outer kinetochore. DASH complex oligomerization strengthens microtubule attachments. On cytoplasmic microtubules, DASH complexes appear to form patches instead of rings.</text>
</comment>
<keyword evidence="9" id="KW-0498">Mitosis</keyword>
<feature type="coiled-coil region" evidence="17">
    <location>
        <begin position="82"/>
        <end position="116"/>
    </location>
</feature>
<evidence type="ECO:0000313" key="18">
    <source>
        <dbReference type="EMBL" id="KAG5421971.1"/>
    </source>
</evidence>
<reference evidence="18 19" key="1">
    <citation type="submission" date="2020-12" db="EMBL/GenBank/DDBJ databases">
        <title>Effect of drift, selection, and recombination on the evolution of hybrid genomes in Candida yeast pathogens.</title>
        <authorList>
            <person name="Mixao V."/>
            <person name="Ksiezopolska E."/>
            <person name="Saus E."/>
            <person name="Boekhout T."/>
            <person name="Gacser A."/>
            <person name="Gabaldon T."/>
        </authorList>
    </citation>
    <scope>NUCLEOTIDE SEQUENCE [LARGE SCALE GENOMIC DNA]</scope>
    <source>
        <strain evidence="18 19">BP57</strain>
    </source>
</reference>
<accession>A0A8H8DEQ6</accession>
<evidence type="ECO:0000256" key="6">
    <source>
        <dbReference type="ARBA" id="ARBA00022454"/>
    </source>
</evidence>
<organism evidence="18 19">
    <name type="scientific">Candida metapsilosis</name>
    <dbReference type="NCBI Taxonomy" id="273372"/>
    <lineage>
        <taxon>Eukaryota</taxon>
        <taxon>Fungi</taxon>
        <taxon>Dikarya</taxon>
        <taxon>Ascomycota</taxon>
        <taxon>Saccharomycotina</taxon>
        <taxon>Pichiomycetes</taxon>
        <taxon>Debaryomycetaceae</taxon>
        <taxon>Candida/Lodderomyces clade</taxon>
        <taxon>Candida</taxon>
    </lineage>
</organism>
<dbReference type="GeneID" id="93649693"/>
<dbReference type="Pfam" id="PF08287">
    <property type="entry name" value="DASH_Spc19"/>
    <property type="match status" value="1"/>
</dbReference>
<evidence type="ECO:0000256" key="10">
    <source>
        <dbReference type="ARBA" id="ARBA00022829"/>
    </source>
</evidence>